<organism evidence="1 2">
    <name type="scientific">Niabella yanshanensis</name>
    <dbReference type="NCBI Taxonomy" id="577386"/>
    <lineage>
        <taxon>Bacteria</taxon>
        <taxon>Pseudomonadati</taxon>
        <taxon>Bacteroidota</taxon>
        <taxon>Chitinophagia</taxon>
        <taxon>Chitinophagales</taxon>
        <taxon>Chitinophagaceae</taxon>
        <taxon>Niabella</taxon>
    </lineage>
</organism>
<evidence type="ECO:0000313" key="2">
    <source>
        <dbReference type="Proteomes" id="UP001325680"/>
    </source>
</evidence>
<dbReference type="EMBL" id="CP139960">
    <property type="protein sequence ID" value="WQD36834.1"/>
    <property type="molecule type" value="Genomic_DNA"/>
</dbReference>
<keyword evidence="2" id="KW-1185">Reference proteome</keyword>
<proteinExistence type="predicted"/>
<gene>
    <name evidence="1" type="ORF">U0035_14270</name>
</gene>
<accession>A0ABZ0W1P5</accession>
<sequence>MRELNPRLIDNPQPEVVAKRLHAYLLTDSVPRTKNAVNHIIHNLFEV</sequence>
<protein>
    <submittedName>
        <fullName evidence="1">Uncharacterized protein</fullName>
    </submittedName>
</protein>
<reference evidence="1 2" key="1">
    <citation type="submission" date="2023-12" db="EMBL/GenBank/DDBJ databases">
        <title>Genome sequencing and assembly of bacterial species from a model synthetic community.</title>
        <authorList>
            <person name="Hogle S.L."/>
        </authorList>
    </citation>
    <scope>NUCLEOTIDE SEQUENCE [LARGE SCALE GENOMIC DNA]</scope>
    <source>
        <strain evidence="1 2">HAMBI_3031</strain>
    </source>
</reference>
<name>A0ABZ0W1P5_9BACT</name>
<dbReference type="Proteomes" id="UP001325680">
    <property type="component" value="Chromosome"/>
</dbReference>
<evidence type="ECO:0000313" key="1">
    <source>
        <dbReference type="EMBL" id="WQD36834.1"/>
    </source>
</evidence>
<dbReference type="RefSeq" id="WP_162817821.1">
    <property type="nucleotide sequence ID" value="NZ_CP139960.1"/>
</dbReference>